<sequence length="112" mass="11706">MALLIASPDEPVVDATELGAASHLGTVPASQLALDPDVEALAAFVSQHSWALSTVDALCRSSSLRAAAARLGLHHSTVQHRVAELHEALAVDPLNPAGIFRLNCARIALRLS</sequence>
<keyword evidence="3" id="KW-1185">Reference proteome</keyword>
<dbReference type="KEGG" id="rsa:RSal33209_1006"/>
<protein>
    <recommendedName>
        <fullName evidence="1">PucR C-terminal helix-turn-helix domain-containing protein</fullName>
    </recommendedName>
</protein>
<proteinExistence type="predicted"/>
<gene>
    <name evidence="2" type="ordered locus">RSal33209_1006</name>
</gene>
<dbReference type="HOGENOM" id="CLU_2143791_0_0_11"/>
<dbReference type="RefSeq" id="WP_012244438.1">
    <property type="nucleotide sequence ID" value="NC_010168.1"/>
</dbReference>
<dbReference type="InterPro" id="IPR042070">
    <property type="entry name" value="PucR_C-HTH_sf"/>
</dbReference>
<organism evidence="2 3">
    <name type="scientific">Renibacterium salmoninarum (strain ATCC 33209 / DSM 20767 / JCM 11484 / NBRC 15589 / NCIMB 2235)</name>
    <dbReference type="NCBI Taxonomy" id="288705"/>
    <lineage>
        <taxon>Bacteria</taxon>
        <taxon>Bacillati</taxon>
        <taxon>Actinomycetota</taxon>
        <taxon>Actinomycetes</taxon>
        <taxon>Micrococcales</taxon>
        <taxon>Micrococcaceae</taxon>
        <taxon>Renibacterium</taxon>
    </lineage>
</organism>
<dbReference type="Gene3D" id="1.10.10.2840">
    <property type="entry name" value="PucR C-terminal helix-turn-helix domain"/>
    <property type="match status" value="1"/>
</dbReference>
<dbReference type="eggNOG" id="COG0583">
    <property type="taxonomic scope" value="Bacteria"/>
</dbReference>
<name>A9WNS8_RENSM</name>
<accession>A9WNS8</accession>
<dbReference type="STRING" id="288705.RSal33209_1006"/>
<evidence type="ECO:0000259" key="1">
    <source>
        <dbReference type="Pfam" id="PF13556"/>
    </source>
</evidence>
<dbReference type="EMBL" id="CP000910">
    <property type="protein sequence ID" value="ABY22746.1"/>
    <property type="molecule type" value="Genomic_DNA"/>
</dbReference>
<dbReference type="InterPro" id="IPR025736">
    <property type="entry name" value="PucR_C-HTH_dom"/>
</dbReference>
<dbReference type="AlphaFoldDB" id="A9WNS8"/>
<evidence type="ECO:0000313" key="2">
    <source>
        <dbReference type="EMBL" id="ABY22746.1"/>
    </source>
</evidence>
<feature type="domain" description="PucR C-terminal helix-turn-helix" evidence="1">
    <location>
        <begin position="52"/>
        <end position="105"/>
    </location>
</feature>
<dbReference type="Proteomes" id="UP000002007">
    <property type="component" value="Chromosome"/>
</dbReference>
<evidence type="ECO:0000313" key="3">
    <source>
        <dbReference type="Proteomes" id="UP000002007"/>
    </source>
</evidence>
<reference evidence="3" key="1">
    <citation type="journal article" date="2008" name="J. Bacteriol.">
        <title>Genome sequence of the fish pathogen Renibacterium salmoninarum suggests reductive evolution away from an environmental Arthrobacter ancestor.</title>
        <authorList>
            <person name="Wiens G.D."/>
            <person name="Rockey D.D."/>
            <person name="Wu Z."/>
            <person name="Chang J."/>
            <person name="Levy R."/>
            <person name="Crane S."/>
            <person name="Chen D.S."/>
            <person name="Capri G.R."/>
            <person name="Burnett J.R."/>
            <person name="Sudheesh P.S."/>
            <person name="Schipma M.J."/>
            <person name="Burd H."/>
            <person name="Bhattacharyya A."/>
            <person name="Rhodes L.D."/>
            <person name="Kaul R."/>
            <person name="Strom M.S."/>
        </authorList>
    </citation>
    <scope>NUCLEOTIDE SEQUENCE [LARGE SCALE GENOMIC DNA]</scope>
    <source>
        <strain evidence="3">ATCC 33209 / DSM 20767 / JCM 11484 / NBRC 15589 / NCIMB 2235</strain>
    </source>
</reference>
<dbReference type="Pfam" id="PF13556">
    <property type="entry name" value="HTH_30"/>
    <property type="match status" value="1"/>
</dbReference>